<reference evidence="1 2" key="1">
    <citation type="journal article" date="2024" name="Microbiology">
        <title>Methylomarinum rosea sp. nov., a novel halophilic methanotrophic bacterium from the hypersaline Lake Elton.</title>
        <authorList>
            <person name="Suleimanov R.Z."/>
            <person name="Oshkin I.Y."/>
            <person name="Danilova O.V."/>
            <person name="Suzina N.E."/>
            <person name="Dedysh S.N."/>
        </authorList>
    </citation>
    <scope>NUCLEOTIDE SEQUENCE [LARGE SCALE GENOMIC DNA]</scope>
    <source>
        <strain evidence="1 2">Ch1-1</strain>
    </source>
</reference>
<dbReference type="RefSeq" id="WP_305909899.1">
    <property type="nucleotide sequence ID" value="NZ_CP157743.1"/>
</dbReference>
<dbReference type="SUPFAM" id="SSF81593">
    <property type="entry name" value="Nucleotidyltransferase substrate binding subunit/domain"/>
    <property type="match status" value="1"/>
</dbReference>
<organism evidence="1 2">
    <name type="scientific">Methylomarinum roseum</name>
    <dbReference type="NCBI Taxonomy" id="3067653"/>
    <lineage>
        <taxon>Bacteria</taxon>
        <taxon>Pseudomonadati</taxon>
        <taxon>Pseudomonadota</taxon>
        <taxon>Gammaproteobacteria</taxon>
        <taxon>Methylococcales</taxon>
        <taxon>Methylococcaceae</taxon>
        <taxon>Methylomarinum</taxon>
    </lineage>
</organism>
<evidence type="ECO:0000313" key="2">
    <source>
        <dbReference type="Proteomes" id="UP001225378"/>
    </source>
</evidence>
<proteinExistence type="predicted"/>
<dbReference type="Proteomes" id="UP001225378">
    <property type="component" value="Chromosome"/>
</dbReference>
<name>A0AAU7NVX2_9GAMM</name>
<sequence length="65" mass="7909">MDDGLYNYTYYQSLIDIWLDMRDIRNKIAHDYVPEKMAEMYQLIRGEFYSELNLLNQKIAQIVLE</sequence>
<dbReference type="AlphaFoldDB" id="A0AAU7NVX2"/>
<dbReference type="EMBL" id="CP157743">
    <property type="protein sequence ID" value="XBS21114.1"/>
    <property type="molecule type" value="Genomic_DNA"/>
</dbReference>
<keyword evidence="2" id="KW-1185">Reference proteome</keyword>
<evidence type="ECO:0008006" key="3">
    <source>
        <dbReference type="Google" id="ProtNLM"/>
    </source>
</evidence>
<protein>
    <recommendedName>
        <fullName evidence="3">Nucleotidyltransferase</fullName>
    </recommendedName>
</protein>
<accession>A0AAU7NVX2</accession>
<gene>
    <name evidence="1" type="ORF">Q9L42_003060</name>
</gene>
<evidence type="ECO:0000313" key="1">
    <source>
        <dbReference type="EMBL" id="XBS21114.1"/>
    </source>
</evidence>
<dbReference type="KEGG" id="mech:Q9L42_003060"/>
<dbReference type="Gene3D" id="1.20.120.330">
    <property type="entry name" value="Nucleotidyltransferases domain 2"/>
    <property type="match status" value="1"/>
</dbReference>